<dbReference type="EMBL" id="CP027753">
    <property type="protein sequence ID" value="AZE49116.1"/>
    <property type="molecule type" value="Genomic_DNA"/>
</dbReference>
<protein>
    <submittedName>
        <fullName evidence="1">Uncharacterized protein</fullName>
    </submittedName>
</protein>
<name>A0A3G7TS85_9PSED</name>
<evidence type="ECO:0000313" key="1">
    <source>
        <dbReference type="EMBL" id="AZE49116.1"/>
    </source>
</evidence>
<dbReference type="Proteomes" id="UP000268048">
    <property type="component" value="Chromosome"/>
</dbReference>
<dbReference type="AlphaFoldDB" id="A0A3G7TS85"/>
<evidence type="ECO:0000313" key="2">
    <source>
        <dbReference type="Proteomes" id="UP000268048"/>
    </source>
</evidence>
<reference evidence="1 2" key="1">
    <citation type="submission" date="2018-03" db="EMBL/GenBank/DDBJ databases">
        <title>Diversity of phytobeneficial traits revealed by whole-genome analysis of worldwide-isolated phenazine-producing Pseudomonas spp.</title>
        <authorList>
            <person name="Biessy A."/>
            <person name="Novinscak A."/>
            <person name="Blom J."/>
            <person name="Leger G."/>
            <person name="Thomashow L.S."/>
            <person name="Cazorla F.M."/>
            <person name="Josic D."/>
            <person name="Filion M."/>
        </authorList>
    </citation>
    <scope>NUCLEOTIDE SEQUENCE [LARGE SCALE GENOMIC DNA]</scope>
    <source>
        <strain evidence="1 2">B25</strain>
    </source>
</reference>
<gene>
    <name evidence="1" type="ORF">C4K04_3444</name>
</gene>
<sequence>MLFLRLPDVARLSFINNRHQAVSVKKPSLTFINTREARAVKLLA</sequence>
<proteinExistence type="predicted"/>
<accession>A0A3G7TS85</accession>
<organism evidence="1 2">
    <name type="scientific">Pseudomonas chlororaphis</name>
    <dbReference type="NCBI Taxonomy" id="587753"/>
    <lineage>
        <taxon>Bacteria</taxon>
        <taxon>Pseudomonadati</taxon>
        <taxon>Pseudomonadota</taxon>
        <taxon>Gammaproteobacteria</taxon>
        <taxon>Pseudomonadales</taxon>
        <taxon>Pseudomonadaceae</taxon>
        <taxon>Pseudomonas</taxon>
    </lineage>
</organism>